<dbReference type="RefSeq" id="WP_343915285.1">
    <property type="nucleotide sequence ID" value="NZ_BAAAJT010000002.1"/>
</dbReference>
<feature type="region of interest" description="Disordered" evidence="1">
    <location>
        <begin position="29"/>
        <end position="53"/>
    </location>
</feature>
<gene>
    <name evidence="2" type="ORF">ACFSDE_03310</name>
</gene>
<organism evidence="2 3">
    <name type="scientific">Nocardioides aestuarii</name>
    <dbReference type="NCBI Taxonomy" id="252231"/>
    <lineage>
        <taxon>Bacteria</taxon>
        <taxon>Bacillati</taxon>
        <taxon>Actinomycetota</taxon>
        <taxon>Actinomycetes</taxon>
        <taxon>Propionibacteriales</taxon>
        <taxon>Nocardioidaceae</taxon>
        <taxon>Nocardioides</taxon>
    </lineage>
</organism>
<name>A0ABW4TJB3_9ACTN</name>
<keyword evidence="3" id="KW-1185">Reference proteome</keyword>
<dbReference type="EMBL" id="JBHUGD010000001">
    <property type="protein sequence ID" value="MFD1945807.1"/>
    <property type="molecule type" value="Genomic_DNA"/>
</dbReference>
<comment type="caution">
    <text evidence="2">The sequence shown here is derived from an EMBL/GenBank/DDBJ whole genome shotgun (WGS) entry which is preliminary data.</text>
</comment>
<evidence type="ECO:0000313" key="3">
    <source>
        <dbReference type="Proteomes" id="UP001597351"/>
    </source>
</evidence>
<accession>A0ABW4TJB3</accession>
<reference evidence="3" key="1">
    <citation type="journal article" date="2019" name="Int. J. Syst. Evol. Microbiol.">
        <title>The Global Catalogue of Microorganisms (GCM) 10K type strain sequencing project: providing services to taxonomists for standard genome sequencing and annotation.</title>
        <authorList>
            <consortium name="The Broad Institute Genomics Platform"/>
            <consortium name="The Broad Institute Genome Sequencing Center for Infectious Disease"/>
            <person name="Wu L."/>
            <person name="Ma J."/>
        </authorList>
    </citation>
    <scope>NUCLEOTIDE SEQUENCE [LARGE SCALE GENOMIC DNA]</scope>
    <source>
        <strain evidence="3">CGMCC 1.12477</strain>
    </source>
</reference>
<sequence length="53" mass="5908">MTWLLIAVALVVVGLVAVVWRLQNRHPVPPGKPRDEVEKHFRGWGNTHSGGLL</sequence>
<feature type="compositionally biased region" description="Basic and acidic residues" evidence="1">
    <location>
        <begin position="32"/>
        <end position="41"/>
    </location>
</feature>
<dbReference type="Proteomes" id="UP001597351">
    <property type="component" value="Unassembled WGS sequence"/>
</dbReference>
<evidence type="ECO:0000313" key="2">
    <source>
        <dbReference type="EMBL" id="MFD1945807.1"/>
    </source>
</evidence>
<protein>
    <submittedName>
        <fullName evidence="2">Uncharacterized protein</fullName>
    </submittedName>
</protein>
<proteinExistence type="predicted"/>
<evidence type="ECO:0000256" key="1">
    <source>
        <dbReference type="SAM" id="MobiDB-lite"/>
    </source>
</evidence>